<reference evidence="1 2" key="1">
    <citation type="submission" date="2018-02" db="EMBL/GenBank/DDBJ databases">
        <title>Draft genome of wild Prunus yedoensis var. nudiflora.</title>
        <authorList>
            <person name="Baek S."/>
            <person name="Kim J.-H."/>
            <person name="Choi K."/>
            <person name="Kim G.-B."/>
            <person name="Cho A."/>
            <person name="Jang H."/>
            <person name="Shin C.-H."/>
            <person name="Yu H.-J."/>
            <person name="Mun J.-H."/>
        </authorList>
    </citation>
    <scope>NUCLEOTIDE SEQUENCE [LARGE SCALE GENOMIC DNA]</scope>
    <source>
        <strain evidence="2">cv. Jeju island</strain>
        <tissue evidence="1">Leaf</tissue>
    </source>
</reference>
<keyword evidence="2" id="KW-1185">Reference proteome</keyword>
<name>A0A314YL67_PRUYE</name>
<sequence>MARSDGGKEMGMYTGLKGALAPSNLCTLTPLGSLRVPPWYSLFAHALEPPNSSHTRAALTLCRGFYLQLCAGDCRYLFWLCGLF</sequence>
<gene>
    <name evidence="1" type="ORF">Pyn_04637</name>
</gene>
<organism evidence="1 2">
    <name type="scientific">Prunus yedoensis var. nudiflora</name>
    <dbReference type="NCBI Taxonomy" id="2094558"/>
    <lineage>
        <taxon>Eukaryota</taxon>
        <taxon>Viridiplantae</taxon>
        <taxon>Streptophyta</taxon>
        <taxon>Embryophyta</taxon>
        <taxon>Tracheophyta</taxon>
        <taxon>Spermatophyta</taxon>
        <taxon>Magnoliopsida</taxon>
        <taxon>eudicotyledons</taxon>
        <taxon>Gunneridae</taxon>
        <taxon>Pentapetalae</taxon>
        <taxon>rosids</taxon>
        <taxon>fabids</taxon>
        <taxon>Rosales</taxon>
        <taxon>Rosaceae</taxon>
        <taxon>Amygdaloideae</taxon>
        <taxon>Amygdaleae</taxon>
        <taxon>Prunus</taxon>
    </lineage>
</organism>
<dbReference type="Proteomes" id="UP000250321">
    <property type="component" value="Unassembled WGS sequence"/>
</dbReference>
<comment type="caution">
    <text evidence="1">The sequence shown here is derived from an EMBL/GenBank/DDBJ whole genome shotgun (WGS) entry which is preliminary data.</text>
</comment>
<dbReference type="AlphaFoldDB" id="A0A314YL67"/>
<protein>
    <submittedName>
        <fullName evidence="1">Uncharacterized protein</fullName>
    </submittedName>
</protein>
<evidence type="ECO:0000313" key="1">
    <source>
        <dbReference type="EMBL" id="PQQ05338.1"/>
    </source>
</evidence>
<proteinExistence type="predicted"/>
<evidence type="ECO:0000313" key="2">
    <source>
        <dbReference type="Proteomes" id="UP000250321"/>
    </source>
</evidence>
<dbReference type="EMBL" id="PJQY01001099">
    <property type="protein sequence ID" value="PQQ05338.1"/>
    <property type="molecule type" value="Genomic_DNA"/>
</dbReference>
<accession>A0A314YL67</accession>